<feature type="non-terminal residue" evidence="1">
    <location>
        <position position="1"/>
    </location>
</feature>
<organism evidence="1">
    <name type="scientific">marine sediment metagenome</name>
    <dbReference type="NCBI Taxonomy" id="412755"/>
    <lineage>
        <taxon>unclassified sequences</taxon>
        <taxon>metagenomes</taxon>
        <taxon>ecological metagenomes</taxon>
    </lineage>
</organism>
<reference evidence="1" key="1">
    <citation type="journal article" date="2014" name="Front. Microbiol.">
        <title>High frequency of phylogenetically diverse reductive dehalogenase-homologous genes in deep subseafloor sedimentary metagenomes.</title>
        <authorList>
            <person name="Kawai M."/>
            <person name="Futagami T."/>
            <person name="Toyoda A."/>
            <person name="Takaki Y."/>
            <person name="Nishi S."/>
            <person name="Hori S."/>
            <person name="Arai W."/>
            <person name="Tsubouchi T."/>
            <person name="Morono Y."/>
            <person name="Uchiyama I."/>
            <person name="Ito T."/>
            <person name="Fujiyama A."/>
            <person name="Inagaki F."/>
            <person name="Takami H."/>
        </authorList>
    </citation>
    <scope>NUCLEOTIDE SEQUENCE</scope>
    <source>
        <strain evidence="1">Expedition CK06-06</strain>
    </source>
</reference>
<protein>
    <recommendedName>
        <fullName evidence="2">Tip attachment protein J domain-containing protein</fullName>
    </recommendedName>
</protein>
<proteinExistence type="predicted"/>
<sequence length="291" mass="32537">DNQNICNIGELFIRLVFNTDDTEPHCWSSGAGMTYGAWIDNEGRSNSHNAGDVIEDPASIVEDLFRRYLGLDDSDIDVESFDNALNSSVKARLNLLKTAKVYDIIRQVSEQSTFALFYSGAGKLRAIPLNNESPDIVAVVPRDKIVNDSIEISKTSTVVNKITVKSRWHGERGTFIDSEVYEDVTSQSEIKAERAAHYEWKNVVGNSAVHVAQHLVNTTDGIWSKQHVKVKFSTPGFTYSYLQPGDFIRLNIDVNDIVKPYGESWENKDLLVIETGKGAKTTRITAIELHK</sequence>
<dbReference type="EMBL" id="BARS01009277">
    <property type="protein sequence ID" value="GAF72386.1"/>
    <property type="molecule type" value="Genomic_DNA"/>
</dbReference>
<evidence type="ECO:0000313" key="1">
    <source>
        <dbReference type="EMBL" id="GAF72386.1"/>
    </source>
</evidence>
<dbReference type="AlphaFoldDB" id="X0SB41"/>
<name>X0SB41_9ZZZZ</name>
<evidence type="ECO:0008006" key="2">
    <source>
        <dbReference type="Google" id="ProtNLM"/>
    </source>
</evidence>
<comment type="caution">
    <text evidence="1">The sequence shown here is derived from an EMBL/GenBank/DDBJ whole genome shotgun (WGS) entry which is preliminary data.</text>
</comment>
<accession>X0SB41</accession>
<gene>
    <name evidence="1" type="ORF">S01H1_17483</name>
</gene>